<comment type="caution">
    <text evidence="1">The sequence shown here is derived from an EMBL/GenBank/DDBJ whole genome shotgun (WGS) entry which is preliminary data.</text>
</comment>
<dbReference type="Proteomes" id="UP000541352">
    <property type="component" value="Unassembled WGS sequence"/>
</dbReference>
<evidence type="ECO:0000313" key="1">
    <source>
        <dbReference type="EMBL" id="MBB3840197.1"/>
    </source>
</evidence>
<dbReference type="RefSeq" id="WP_183977020.1">
    <property type="nucleotide sequence ID" value="NZ_JACIBY010000009.1"/>
</dbReference>
<dbReference type="AlphaFoldDB" id="A0A7W6ES64"/>
<name>A0A7W6ES64_9BACT</name>
<organism evidence="1 2">
    <name type="scientific">Runella defluvii</name>
    <dbReference type="NCBI Taxonomy" id="370973"/>
    <lineage>
        <taxon>Bacteria</taxon>
        <taxon>Pseudomonadati</taxon>
        <taxon>Bacteroidota</taxon>
        <taxon>Cytophagia</taxon>
        <taxon>Cytophagales</taxon>
        <taxon>Spirosomataceae</taxon>
        <taxon>Runella</taxon>
    </lineage>
</organism>
<protein>
    <submittedName>
        <fullName evidence="1">Uncharacterized protein</fullName>
    </submittedName>
</protein>
<proteinExistence type="predicted"/>
<dbReference type="EMBL" id="JACIBY010000009">
    <property type="protein sequence ID" value="MBB3840197.1"/>
    <property type="molecule type" value="Genomic_DNA"/>
</dbReference>
<gene>
    <name evidence="1" type="ORF">FHS57_004210</name>
</gene>
<evidence type="ECO:0000313" key="2">
    <source>
        <dbReference type="Proteomes" id="UP000541352"/>
    </source>
</evidence>
<keyword evidence="2" id="KW-1185">Reference proteome</keyword>
<reference evidence="1 2" key="1">
    <citation type="submission" date="2020-08" db="EMBL/GenBank/DDBJ databases">
        <title>Genomic Encyclopedia of Type Strains, Phase IV (KMG-IV): sequencing the most valuable type-strain genomes for metagenomic binning, comparative biology and taxonomic classification.</title>
        <authorList>
            <person name="Goeker M."/>
        </authorList>
    </citation>
    <scope>NUCLEOTIDE SEQUENCE [LARGE SCALE GENOMIC DNA]</scope>
    <source>
        <strain evidence="1 2">DSM 17976</strain>
    </source>
</reference>
<sequence length="79" mass="8833">MKKINANFNEQLLKNSKNAFSVIVTTTGVIDSKKLGLSPIDGLENIYTGSLLPKKIFDLEKIIEIIAIEPDGEMRAWKK</sequence>
<accession>A0A7W6ES64</accession>